<dbReference type="Proteomes" id="UP000274661">
    <property type="component" value="Unassembled WGS sequence"/>
</dbReference>
<dbReference type="InterPro" id="IPR010064">
    <property type="entry name" value="HK97-gp10_tail"/>
</dbReference>
<name>A0A429V8A4_9SPHN</name>
<accession>A0A429V8A4</accession>
<dbReference type="EMBL" id="RWJF01000001">
    <property type="protein sequence ID" value="RST30158.1"/>
    <property type="molecule type" value="Genomic_DNA"/>
</dbReference>
<sequence>MMPTVRGRGEVDAYFAKLPIDLTKVLRGAARAAATVVADEAKARSRSTEVAEAVKVATKQEDDRVIAKVQVKGKGAYIAPWLEYGTSPHFISVDESQRMGMSIGRINQMHKAGSLVINGQFVGATVHHPGATPHPFLRPALDTKEAEAVAQAQRYINSRIARGRVTAAPEVDEQ</sequence>
<dbReference type="OrthoDB" id="7566406at2"/>
<protein>
    <submittedName>
        <fullName evidence="1">HK97 gp10 family phage protein</fullName>
    </submittedName>
</protein>
<organism evidence="1 2">
    <name type="scientific">Sphingomonas ginkgonis</name>
    <dbReference type="NCBI Taxonomy" id="2315330"/>
    <lineage>
        <taxon>Bacteria</taxon>
        <taxon>Pseudomonadati</taxon>
        <taxon>Pseudomonadota</taxon>
        <taxon>Alphaproteobacteria</taxon>
        <taxon>Sphingomonadales</taxon>
        <taxon>Sphingomonadaceae</taxon>
        <taxon>Sphingomonas</taxon>
    </lineage>
</organism>
<proteinExistence type="predicted"/>
<evidence type="ECO:0000313" key="1">
    <source>
        <dbReference type="EMBL" id="RST30158.1"/>
    </source>
</evidence>
<gene>
    <name evidence="1" type="ORF">HMF7854_04445</name>
</gene>
<evidence type="ECO:0000313" key="2">
    <source>
        <dbReference type="Proteomes" id="UP000274661"/>
    </source>
</evidence>
<dbReference type="AlphaFoldDB" id="A0A429V8A4"/>
<keyword evidence="2" id="KW-1185">Reference proteome</keyword>
<dbReference type="Pfam" id="PF04883">
    <property type="entry name" value="HK97-gp10_like"/>
    <property type="match status" value="1"/>
</dbReference>
<reference evidence="1 2" key="1">
    <citation type="submission" date="2018-12" db="EMBL/GenBank/DDBJ databases">
        <title>Sphingomonas sp. HMF7854 Genome sequencing and assembly.</title>
        <authorList>
            <person name="Cha I."/>
            <person name="Kang H."/>
            <person name="Kim H."/>
            <person name="Kang J."/>
            <person name="Joh K."/>
        </authorList>
    </citation>
    <scope>NUCLEOTIDE SEQUENCE [LARGE SCALE GENOMIC DNA]</scope>
    <source>
        <strain evidence="1 2">HMF7854</strain>
    </source>
</reference>
<comment type="caution">
    <text evidence="1">The sequence shown here is derived from an EMBL/GenBank/DDBJ whole genome shotgun (WGS) entry which is preliminary data.</text>
</comment>